<name>A0ABD2ASI0_VESMC</name>
<dbReference type="GO" id="GO:0003964">
    <property type="term" value="F:RNA-directed DNA polymerase activity"/>
    <property type="evidence" value="ECO:0007669"/>
    <property type="project" value="UniProtKB-KW"/>
</dbReference>
<dbReference type="EMBL" id="JAYRBN010000114">
    <property type="protein sequence ID" value="KAL2723582.1"/>
    <property type="molecule type" value="Genomic_DNA"/>
</dbReference>
<accession>A0ABD2ASI0</accession>
<organism evidence="1 2">
    <name type="scientific">Vespula maculifrons</name>
    <name type="common">Eastern yellow jacket</name>
    <name type="synonym">Wasp</name>
    <dbReference type="NCBI Taxonomy" id="7453"/>
    <lineage>
        <taxon>Eukaryota</taxon>
        <taxon>Metazoa</taxon>
        <taxon>Ecdysozoa</taxon>
        <taxon>Arthropoda</taxon>
        <taxon>Hexapoda</taxon>
        <taxon>Insecta</taxon>
        <taxon>Pterygota</taxon>
        <taxon>Neoptera</taxon>
        <taxon>Endopterygota</taxon>
        <taxon>Hymenoptera</taxon>
        <taxon>Apocrita</taxon>
        <taxon>Aculeata</taxon>
        <taxon>Vespoidea</taxon>
        <taxon>Vespidae</taxon>
        <taxon>Vespinae</taxon>
        <taxon>Vespula</taxon>
    </lineage>
</organism>
<reference evidence="1 2" key="1">
    <citation type="journal article" date="2024" name="Ann. Entomol. Soc. Am.">
        <title>Genomic analyses of the southern and eastern yellowjacket wasps (Hymenoptera: Vespidae) reveal evolutionary signatures of social life.</title>
        <authorList>
            <person name="Catto M.A."/>
            <person name="Caine P.B."/>
            <person name="Orr S.E."/>
            <person name="Hunt B.G."/>
            <person name="Goodisman M.A.D."/>
        </authorList>
    </citation>
    <scope>NUCLEOTIDE SEQUENCE [LARGE SCALE GENOMIC DNA]</scope>
    <source>
        <strain evidence="1">232</strain>
        <tissue evidence="1">Head and thorax</tissue>
    </source>
</reference>
<keyword evidence="2" id="KW-1185">Reference proteome</keyword>
<evidence type="ECO:0000313" key="2">
    <source>
        <dbReference type="Proteomes" id="UP001607303"/>
    </source>
</evidence>
<dbReference type="AlphaFoldDB" id="A0ABD2ASI0"/>
<comment type="caution">
    <text evidence="1">The sequence shown here is derived from an EMBL/GenBank/DDBJ whole genome shotgun (WGS) entry which is preliminary data.</text>
</comment>
<gene>
    <name evidence="1" type="ORF">V1477_019433</name>
</gene>
<protein>
    <submittedName>
        <fullName evidence="1">Reverse transcriptase</fullName>
    </submittedName>
</protein>
<evidence type="ECO:0000313" key="1">
    <source>
        <dbReference type="EMBL" id="KAL2723582.1"/>
    </source>
</evidence>
<keyword evidence="1" id="KW-0695">RNA-directed DNA polymerase</keyword>
<keyword evidence="1" id="KW-0548">Nucleotidyltransferase</keyword>
<sequence length="160" mass="17776">MANMIIFSVLVENSRYLEYEGLIIDDLKLNNLTTRVIILIGTIGTDSTCSCTIYSALYGTKVIIKGSFKVQKKYPSSLPPKNVIGARQGYSKLFSFFNFMHHLLQQSPEDIGTRVGDQIINNIAFACSPRLKTVAQATTYLHQCGLEINPVKSHTIGIMV</sequence>
<proteinExistence type="predicted"/>
<dbReference type="Proteomes" id="UP001607303">
    <property type="component" value="Unassembled WGS sequence"/>
</dbReference>
<keyword evidence="1" id="KW-0808">Transferase</keyword>